<gene>
    <name evidence="1" type="ORF">OXU80_16620</name>
</gene>
<reference evidence="1" key="1">
    <citation type="submission" date="2022-11" db="EMBL/GenBank/DDBJ databases">
        <title>beta-Carotene-producing bacterium, Jeongeuplla avenae sp. nov., alleviates the salt stress of Arabidopsis seedlings.</title>
        <authorList>
            <person name="Jiang L."/>
            <person name="Lee J."/>
        </authorList>
    </citation>
    <scope>NUCLEOTIDE SEQUENCE</scope>
    <source>
        <strain evidence="1">DY_R2A_6</strain>
    </source>
</reference>
<dbReference type="EMBL" id="CP113520">
    <property type="protein sequence ID" value="WAJ26497.1"/>
    <property type="molecule type" value="Genomic_DNA"/>
</dbReference>
<protein>
    <submittedName>
        <fullName evidence="1">Chloride channel protein</fullName>
    </submittedName>
</protein>
<dbReference type="Proteomes" id="UP001163223">
    <property type="component" value="Chromosome"/>
</dbReference>
<evidence type="ECO:0000313" key="1">
    <source>
        <dbReference type="EMBL" id="WAJ26497.1"/>
    </source>
</evidence>
<accession>A0ACD4NI32</accession>
<organism evidence="1 2">
    <name type="scientific">Antarcticirhabdus aurantiaca</name>
    <dbReference type="NCBI Taxonomy" id="2606717"/>
    <lineage>
        <taxon>Bacteria</taxon>
        <taxon>Pseudomonadati</taxon>
        <taxon>Pseudomonadota</taxon>
        <taxon>Alphaproteobacteria</taxon>
        <taxon>Hyphomicrobiales</taxon>
        <taxon>Aurantimonadaceae</taxon>
        <taxon>Antarcticirhabdus</taxon>
    </lineage>
</organism>
<sequence length="605" mass="63159">MDQIAADIAASPAEATATAPAASIQAPSRFRALVRGGEIGLVAVGWVAGALAGLLVTAIAWTAQMLHVVFFLMSTEERLSGLDRLASPWLALMPAAGGAVLGLILFWFSRRKTRPLVDPIEANALHGGRMSIRDSLIVVLQNLVSNGFGASVGLEAAYTQISAGLASRIGLSFELRRGDLRTLVGCGAAGAIAAAFNAPLTGAFYAFELIIGTYSIATLAPVVAAALSGVFVARLFVGSAYLIEIDQPGVVSTLDYAPALVLAILAAGLGILVMKGVTSVEAGFRRSRLPAPLRPLVGGLLLGGLALVTPQVLSSGHGALHVQLDHPTGILAIATLLILKAVASAISIGSGFRGGLFFASLFLGALLGKLFAEVVPVLFPDTALAPIVFAVVGMSALAASIIGGPLTMTFLALEMTGDFPITALVLAAVVTSSLTVRRTFGYSFATWRFHLRGESIRSAHDVGWIRNLTVGRMMRRDVRTVPADTPLKTFRRNYPLGSAQRVVAIDPASGAYAGIVLVPDAYADGIEDLEAPVSTLLRFTDAVLRPAMTARDAMTVFDAAESEALAVVDGGEAARVIGLLTESHVLRRYSEELETRRREVSGEGT</sequence>
<evidence type="ECO:0000313" key="2">
    <source>
        <dbReference type="Proteomes" id="UP001163223"/>
    </source>
</evidence>
<name>A0ACD4NI32_9HYPH</name>
<proteinExistence type="predicted"/>
<keyword evidence="2" id="KW-1185">Reference proteome</keyword>